<reference evidence="1 2" key="1">
    <citation type="submission" date="2013-06" db="EMBL/GenBank/DDBJ databases">
        <authorList>
            <person name="Weinstock G."/>
            <person name="Sodergren E."/>
            <person name="Clifton S."/>
            <person name="Fulton L."/>
            <person name="Fulton B."/>
            <person name="Courtney L."/>
            <person name="Fronick C."/>
            <person name="Harrison M."/>
            <person name="Strong C."/>
            <person name="Farmer C."/>
            <person name="Delahaunty K."/>
            <person name="Markovic C."/>
            <person name="Hall O."/>
            <person name="Minx P."/>
            <person name="Tomlinson C."/>
            <person name="Mitreva M."/>
            <person name="Nelson J."/>
            <person name="Hou S."/>
            <person name="Wollam A."/>
            <person name="Pepin K.H."/>
            <person name="Johnson M."/>
            <person name="Bhonagiri V."/>
            <person name="Nash W.E."/>
            <person name="Warren W."/>
            <person name="Chinwalla A."/>
            <person name="Mardis E.R."/>
            <person name="Wilson R.K."/>
        </authorList>
    </citation>
    <scope>NUCLEOTIDE SEQUENCE [LARGE SCALE GENOMIC DNA]</scope>
    <source>
        <strain evidence="1 2">ATCC 51271</strain>
    </source>
</reference>
<dbReference type="Proteomes" id="UP000018227">
    <property type="component" value="Unassembled WGS sequence"/>
</dbReference>
<evidence type="ECO:0000313" key="1">
    <source>
        <dbReference type="EMBL" id="ESL03718.1"/>
    </source>
</evidence>
<evidence type="ECO:0000313" key="2">
    <source>
        <dbReference type="Proteomes" id="UP000018227"/>
    </source>
</evidence>
<sequence>MNNIFLLTFFMGIFLMKFVHILKMYDNCSNQIYVYLKNIYFN</sequence>
<dbReference type="EMBL" id="ACIL03000007">
    <property type="protein sequence ID" value="ESL03718.1"/>
    <property type="molecule type" value="Genomic_DNA"/>
</dbReference>
<protein>
    <submittedName>
        <fullName evidence="1">Uncharacterized protein</fullName>
    </submittedName>
</protein>
<comment type="caution">
    <text evidence="1">The sequence shown here is derived from an EMBL/GenBank/DDBJ whole genome shotgun (WGS) entry which is preliminary data.</text>
</comment>
<dbReference type="AlphaFoldDB" id="V2Y452"/>
<keyword evidence="2" id="KW-1185">Reference proteome</keyword>
<accession>V2Y452</accession>
<dbReference type="HOGENOM" id="CLU_3249005_0_0_9"/>
<name>V2Y452_9FIRM</name>
<gene>
    <name evidence="1" type="ORF">GCWU0000282_000883</name>
</gene>
<dbReference type="STRING" id="592026.GCWU0000282_000883"/>
<proteinExistence type="predicted"/>
<organism evidence="1 2">
    <name type="scientific">Catonella morbi ATCC 51271</name>
    <dbReference type="NCBI Taxonomy" id="592026"/>
    <lineage>
        <taxon>Bacteria</taxon>
        <taxon>Bacillati</taxon>
        <taxon>Bacillota</taxon>
        <taxon>Clostridia</taxon>
        <taxon>Lachnospirales</taxon>
        <taxon>Lachnospiraceae</taxon>
        <taxon>Catonella</taxon>
    </lineage>
</organism>